<evidence type="ECO:0000256" key="7">
    <source>
        <dbReference type="RuleBase" id="RU361279"/>
    </source>
</evidence>
<dbReference type="InterPro" id="IPR037171">
    <property type="entry name" value="NagB/RpiA_transferase-like"/>
</dbReference>
<keyword evidence="2 6" id="KW-0547">Nucleotide-binding</keyword>
<dbReference type="GO" id="GO:0005524">
    <property type="term" value="F:ATP binding"/>
    <property type="evidence" value="ECO:0007669"/>
    <property type="project" value="UniProtKB-KW"/>
</dbReference>
<reference evidence="9" key="1">
    <citation type="journal article" date="2014" name="Proc. Natl. Acad. Sci. U.S.A.">
        <title>Extensive sampling of basidiomycete genomes demonstrates inadequacy of the white-rot/brown-rot paradigm for wood decay fungi.</title>
        <authorList>
            <person name="Riley R."/>
            <person name="Salamov A.A."/>
            <person name="Brown D.W."/>
            <person name="Nagy L.G."/>
            <person name="Floudas D."/>
            <person name="Held B.W."/>
            <person name="Levasseur A."/>
            <person name="Lombard V."/>
            <person name="Morin E."/>
            <person name="Otillar R."/>
            <person name="Lindquist E.A."/>
            <person name="Sun H."/>
            <person name="LaButti K.M."/>
            <person name="Schmutz J."/>
            <person name="Jabbour D."/>
            <person name="Luo H."/>
            <person name="Baker S.E."/>
            <person name="Pisabarro A.G."/>
            <person name="Walton J.D."/>
            <person name="Blanchette R.A."/>
            <person name="Henrissat B."/>
            <person name="Martin F."/>
            <person name="Cullen D."/>
            <person name="Hibbett D.S."/>
            <person name="Grigoriev I.V."/>
        </authorList>
    </citation>
    <scope>NUCLEOTIDE SEQUENCE [LARGE SCALE GENOMIC DNA]</scope>
    <source>
        <strain evidence="9">PC15</strain>
    </source>
</reference>
<dbReference type="FunCoup" id="A0A067NVI0">
    <property type="interactions" value="183"/>
</dbReference>
<dbReference type="Pfam" id="PF01812">
    <property type="entry name" value="5-FTHF_cyc-lig"/>
    <property type="match status" value="1"/>
</dbReference>
<evidence type="ECO:0000256" key="5">
    <source>
        <dbReference type="ARBA" id="ARBA00038966"/>
    </source>
</evidence>
<evidence type="ECO:0000256" key="1">
    <source>
        <dbReference type="ARBA" id="ARBA00010638"/>
    </source>
</evidence>
<dbReference type="EMBL" id="KL198005">
    <property type="protein sequence ID" value="KDQ32083.1"/>
    <property type="molecule type" value="Genomic_DNA"/>
</dbReference>
<comment type="similarity">
    <text evidence="1 7">Belongs to the 5-formyltetrahydrofolate cyclo-ligase family.</text>
</comment>
<name>A0A067NVI0_PLEO1</name>
<gene>
    <name evidence="8" type="ORF">PLEOSDRAFT_1062158</name>
</gene>
<dbReference type="PIRSF" id="PIRSF006806">
    <property type="entry name" value="FTHF_cligase"/>
    <property type="match status" value="1"/>
</dbReference>
<dbReference type="InterPro" id="IPR024185">
    <property type="entry name" value="FTHF_cligase-like_sf"/>
</dbReference>
<dbReference type="GO" id="GO:0035999">
    <property type="term" value="P:tetrahydrofolate interconversion"/>
    <property type="evidence" value="ECO:0007669"/>
    <property type="project" value="TreeGrafter"/>
</dbReference>
<evidence type="ECO:0000256" key="4">
    <source>
        <dbReference type="ARBA" id="ARBA00036539"/>
    </source>
</evidence>
<evidence type="ECO:0000256" key="3">
    <source>
        <dbReference type="ARBA" id="ARBA00022840"/>
    </source>
</evidence>
<keyword evidence="7" id="KW-0460">Magnesium</keyword>
<proteinExistence type="inferred from homology"/>
<feature type="binding site" evidence="6">
    <location>
        <position position="62"/>
    </location>
    <ligand>
        <name>substrate</name>
    </ligand>
</feature>
<dbReference type="STRING" id="1137138.A0A067NVI0"/>
<comment type="cofactor">
    <cofactor evidence="7">
        <name>Mg(2+)</name>
        <dbReference type="ChEBI" id="CHEBI:18420"/>
    </cofactor>
</comment>
<dbReference type="NCBIfam" id="TIGR02727">
    <property type="entry name" value="MTHFS_bact"/>
    <property type="match status" value="1"/>
</dbReference>
<dbReference type="Proteomes" id="UP000027073">
    <property type="component" value="Unassembled WGS sequence"/>
</dbReference>
<accession>A0A067NVI0</accession>
<evidence type="ECO:0000256" key="6">
    <source>
        <dbReference type="PIRSR" id="PIRSR006806-1"/>
    </source>
</evidence>
<dbReference type="GO" id="GO:0005739">
    <property type="term" value="C:mitochondrion"/>
    <property type="evidence" value="ECO:0007669"/>
    <property type="project" value="TreeGrafter"/>
</dbReference>
<evidence type="ECO:0000256" key="2">
    <source>
        <dbReference type="ARBA" id="ARBA00022741"/>
    </source>
</evidence>
<keyword evidence="7" id="KW-0479">Metal-binding</keyword>
<feature type="binding site" evidence="6">
    <location>
        <begin position="152"/>
        <end position="160"/>
    </location>
    <ligand>
        <name>ATP</name>
        <dbReference type="ChEBI" id="CHEBI:30616"/>
    </ligand>
</feature>
<feature type="binding site" evidence="6">
    <location>
        <begin position="10"/>
        <end position="14"/>
    </location>
    <ligand>
        <name>ATP</name>
        <dbReference type="ChEBI" id="CHEBI:30616"/>
    </ligand>
</feature>
<dbReference type="AlphaFoldDB" id="A0A067NVI0"/>
<comment type="catalytic activity">
    <reaction evidence="4 7">
        <text>(6S)-5-formyl-5,6,7,8-tetrahydrofolate + ATP = (6R)-5,10-methenyltetrahydrofolate + ADP + phosphate</text>
        <dbReference type="Rhea" id="RHEA:10488"/>
        <dbReference type="ChEBI" id="CHEBI:30616"/>
        <dbReference type="ChEBI" id="CHEBI:43474"/>
        <dbReference type="ChEBI" id="CHEBI:57455"/>
        <dbReference type="ChEBI" id="CHEBI:57457"/>
        <dbReference type="ChEBI" id="CHEBI:456216"/>
        <dbReference type="EC" id="6.3.3.2"/>
    </reaction>
</comment>
<dbReference type="GO" id="GO:0009396">
    <property type="term" value="P:folic acid-containing compound biosynthetic process"/>
    <property type="evidence" value="ECO:0007669"/>
    <property type="project" value="TreeGrafter"/>
</dbReference>
<dbReference type="EC" id="6.3.3.2" evidence="5 7"/>
<dbReference type="Gene3D" id="3.40.50.10420">
    <property type="entry name" value="NagB/RpiA/CoA transferase-like"/>
    <property type="match status" value="1"/>
</dbReference>
<feature type="binding site" evidence="6">
    <location>
        <position position="56"/>
    </location>
    <ligand>
        <name>substrate</name>
    </ligand>
</feature>
<sequence length="216" mass="23668">MITSALKSQKRSLRKTVSSLLTTLTPHDIQSQSRAIAKNVESLLPFRQCRAVSCYLSMPSGEVDTSFIVSSVLASGKSLYVPKIDKLTPGRMDILRVYDSDDLSSLPPGTWGIREPDVSRNGELRQSVLDDDCDDLDVILVPGVAFDHALSRLGHGKGYYDRFISSYVASGRKRPVLVALALREQILASESVPMGEHDWAMDYIVGPDGVISRGDV</sequence>
<dbReference type="GO" id="GO:0046872">
    <property type="term" value="F:metal ion binding"/>
    <property type="evidence" value="ECO:0007669"/>
    <property type="project" value="UniProtKB-KW"/>
</dbReference>
<evidence type="ECO:0000313" key="9">
    <source>
        <dbReference type="Proteomes" id="UP000027073"/>
    </source>
</evidence>
<organism evidence="8 9">
    <name type="scientific">Pleurotus ostreatus (strain PC15)</name>
    <name type="common">Oyster mushroom</name>
    <dbReference type="NCBI Taxonomy" id="1137138"/>
    <lineage>
        <taxon>Eukaryota</taxon>
        <taxon>Fungi</taxon>
        <taxon>Dikarya</taxon>
        <taxon>Basidiomycota</taxon>
        <taxon>Agaricomycotina</taxon>
        <taxon>Agaricomycetes</taxon>
        <taxon>Agaricomycetidae</taxon>
        <taxon>Agaricales</taxon>
        <taxon>Pleurotineae</taxon>
        <taxon>Pleurotaceae</taxon>
        <taxon>Pleurotus</taxon>
    </lineage>
</organism>
<dbReference type="InParanoid" id="A0A067NVI0"/>
<dbReference type="HOGENOM" id="CLU_066245_2_1_1"/>
<evidence type="ECO:0000313" key="8">
    <source>
        <dbReference type="EMBL" id="KDQ32083.1"/>
    </source>
</evidence>
<dbReference type="OrthoDB" id="2015992at2759"/>
<protein>
    <recommendedName>
        <fullName evidence="5 7">5-formyltetrahydrofolate cyclo-ligase</fullName>
        <ecNumber evidence="5 7">6.3.3.2</ecNumber>
    </recommendedName>
</protein>
<dbReference type="GO" id="GO:0030272">
    <property type="term" value="F:5-formyltetrahydrofolate cyclo-ligase activity"/>
    <property type="evidence" value="ECO:0007669"/>
    <property type="project" value="UniProtKB-EC"/>
</dbReference>
<dbReference type="PANTHER" id="PTHR23407">
    <property type="entry name" value="ATPASE INHIBITOR/5-FORMYLTETRAHYDROFOLATE CYCLO-LIGASE"/>
    <property type="match status" value="1"/>
</dbReference>
<dbReference type="SUPFAM" id="SSF100950">
    <property type="entry name" value="NagB/RpiA/CoA transferase-like"/>
    <property type="match status" value="1"/>
</dbReference>
<dbReference type="VEuPathDB" id="FungiDB:PLEOSDRAFT_1062158"/>
<keyword evidence="3 6" id="KW-0067">ATP-binding</keyword>
<dbReference type="InterPro" id="IPR002698">
    <property type="entry name" value="FTHF_cligase"/>
</dbReference>
<dbReference type="PANTHER" id="PTHR23407:SF1">
    <property type="entry name" value="5-FORMYLTETRAHYDROFOLATE CYCLO-LIGASE"/>
    <property type="match status" value="1"/>
</dbReference>